<evidence type="ECO:0000313" key="1">
    <source>
        <dbReference type="EMBL" id="GLB41433.1"/>
    </source>
</evidence>
<dbReference type="AlphaFoldDB" id="A0A9P3PTS0"/>
<reference evidence="1" key="1">
    <citation type="submission" date="2022-07" db="EMBL/GenBank/DDBJ databases">
        <title>The genome of Lyophyllum shimeji provides insight into the initial evolution of ectomycorrhizal fungal genome.</title>
        <authorList>
            <person name="Kobayashi Y."/>
            <person name="Shibata T."/>
            <person name="Hirakawa H."/>
            <person name="Shigenobu S."/>
            <person name="Nishiyama T."/>
            <person name="Yamada A."/>
            <person name="Hasebe M."/>
            <person name="Kawaguchi M."/>
        </authorList>
    </citation>
    <scope>NUCLEOTIDE SEQUENCE</scope>
    <source>
        <strain evidence="1">AT787</strain>
    </source>
</reference>
<gene>
    <name evidence="1" type="ORF">LshimejAT787_1000330</name>
</gene>
<comment type="caution">
    <text evidence="1">The sequence shown here is derived from an EMBL/GenBank/DDBJ whole genome shotgun (WGS) entry which is preliminary data.</text>
</comment>
<name>A0A9P3PTS0_LYOSH</name>
<sequence>MPPPSVLLDCMCSNTKHNDSLVGIRKRWNVDSEAPAKHAWATAADTEDDDELKSITAQIRSAFCYHNVALNDRRQLDRPPSLIHSGQAIRGCYLL</sequence>
<dbReference type="EMBL" id="BRPK01000010">
    <property type="protein sequence ID" value="GLB41433.1"/>
    <property type="molecule type" value="Genomic_DNA"/>
</dbReference>
<proteinExistence type="predicted"/>
<protein>
    <submittedName>
        <fullName evidence="1">Uncharacterized protein</fullName>
    </submittedName>
</protein>
<organism evidence="1 2">
    <name type="scientific">Lyophyllum shimeji</name>
    <name type="common">Hon-shimeji</name>
    <name type="synonym">Tricholoma shimeji</name>
    <dbReference type="NCBI Taxonomy" id="47721"/>
    <lineage>
        <taxon>Eukaryota</taxon>
        <taxon>Fungi</taxon>
        <taxon>Dikarya</taxon>
        <taxon>Basidiomycota</taxon>
        <taxon>Agaricomycotina</taxon>
        <taxon>Agaricomycetes</taxon>
        <taxon>Agaricomycetidae</taxon>
        <taxon>Agaricales</taxon>
        <taxon>Tricholomatineae</taxon>
        <taxon>Lyophyllaceae</taxon>
        <taxon>Lyophyllum</taxon>
    </lineage>
</organism>
<accession>A0A9P3PTS0</accession>
<keyword evidence="2" id="KW-1185">Reference proteome</keyword>
<dbReference type="Proteomes" id="UP001063166">
    <property type="component" value="Unassembled WGS sequence"/>
</dbReference>
<evidence type="ECO:0000313" key="2">
    <source>
        <dbReference type="Proteomes" id="UP001063166"/>
    </source>
</evidence>